<dbReference type="Proteomes" id="UP001197378">
    <property type="component" value="Unassembled WGS sequence"/>
</dbReference>
<evidence type="ECO:0000313" key="3">
    <source>
        <dbReference type="Proteomes" id="UP001197378"/>
    </source>
</evidence>
<accession>A0AAE3CIH8</accession>
<evidence type="ECO:0000313" key="2">
    <source>
        <dbReference type="EMBL" id="MBU2786726.1"/>
    </source>
</evidence>
<protein>
    <recommendedName>
        <fullName evidence="4">Core-binding (CB) domain-containing protein</fullName>
    </recommendedName>
</protein>
<dbReference type="EMBL" id="JAAXYO010000012">
    <property type="protein sequence ID" value="MBU2786726.1"/>
    <property type="molecule type" value="Genomic_DNA"/>
</dbReference>
<dbReference type="SUPFAM" id="SSF56349">
    <property type="entry name" value="DNA breaking-rejoining enzymes"/>
    <property type="match status" value="1"/>
</dbReference>
<keyword evidence="3" id="KW-1185">Reference proteome</keyword>
<dbReference type="RefSeq" id="WP_215871333.1">
    <property type="nucleotide sequence ID" value="NZ_JAAXYO010000012.1"/>
</dbReference>
<sequence>MERGVWQDRTEAERTTIAELLDRYEREVLTEKKHCYPELSRAKSLREHFGKTSVARLTPSAIAIYRDQRLKETGRGGKSVSGQTVKHELGLLSRVLKKAEREWGLAFPMGLPTAKVQLPKVGRGRDRRSQGDEEERLFRECARARNPCLLPVVRFAIETEPPRVLRRLRFERE</sequence>
<gene>
    <name evidence="2" type="ORF">HFQ13_00590</name>
</gene>
<reference evidence="2" key="1">
    <citation type="journal article" date="2021" name="ISME J.">
        <title>Genomic evolution of the class Acidithiobacillia: deep-branching Proteobacteria living in extreme acidic conditions.</title>
        <authorList>
            <person name="Moya-Beltran A."/>
            <person name="Beard S."/>
            <person name="Rojas-Villalobos C."/>
            <person name="Issotta F."/>
            <person name="Gallardo Y."/>
            <person name="Ulloa R."/>
            <person name="Giaveno A."/>
            <person name="Degli Esposti M."/>
            <person name="Johnson D.B."/>
            <person name="Quatrini R."/>
        </authorList>
    </citation>
    <scope>NUCLEOTIDE SEQUENCE</scope>
    <source>
        <strain evidence="2">VAN18-1</strain>
    </source>
</reference>
<keyword evidence="1" id="KW-0238">DNA-binding</keyword>
<proteinExistence type="predicted"/>
<dbReference type="InterPro" id="IPR011010">
    <property type="entry name" value="DNA_brk_join_enz"/>
</dbReference>
<dbReference type="Gene3D" id="1.10.150.130">
    <property type="match status" value="1"/>
</dbReference>
<evidence type="ECO:0000256" key="1">
    <source>
        <dbReference type="ARBA" id="ARBA00023125"/>
    </source>
</evidence>
<evidence type="ECO:0008006" key="4">
    <source>
        <dbReference type="Google" id="ProtNLM"/>
    </source>
</evidence>
<comment type="caution">
    <text evidence="2">The sequence shown here is derived from an EMBL/GenBank/DDBJ whole genome shotgun (WGS) entry which is preliminary data.</text>
</comment>
<dbReference type="InterPro" id="IPR010998">
    <property type="entry name" value="Integrase_recombinase_N"/>
</dbReference>
<organism evidence="2 3">
    <name type="scientific">Igneacidithiobacillus copahuensis</name>
    <dbReference type="NCBI Taxonomy" id="2724909"/>
    <lineage>
        <taxon>Bacteria</taxon>
        <taxon>Pseudomonadati</taxon>
        <taxon>Pseudomonadota</taxon>
        <taxon>Acidithiobacillia</taxon>
        <taxon>Acidithiobacillales</taxon>
        <taxon>Acidithiobacillaceae</taxon>
        <taxon>Igneacidithiobacillus</taxon>
    </lineage>
</organism>
<name>A0AAE3CIH8_9PROT</name>
<dbReference type="AlphaFoldDB" id="A0AAE3CIH8"/>
<dbReference type="GO" id="GO:0003677">
    <property type="term" value="F:DNA binding"/>
    <property type="evidence" value="ECO:0007669"/>
    <property type="project" value="UniProtKB-KW"/>
</dbReference>